<reference evidence="5 6" key="1">
    <citation type="submission" date="2019-03" db="EMBL/GenBank/DDBJ databases">
        <title>First draft genome of Liparis tanakae, snailfish: a comprehensive survey of snailfish specific genes.</title>
        <authorList>
            <person name="Kim W."/>
            <person name="Song I."/>
            <person name="Jeong J.-H."/>
            <person name="Kim D."/>
            <person name="Kim S."/>
            <person name="Ryu S."/>
            <person name="Song J.Y."/>
            <person name="Lee S.K."/>
        </authorList>
    </citation>
    <scope>NUCLEOTIDE SEQUENCE [LARGE SCALE GENOMIC DNA]</scope>
    <source>
        <tissue evidence="5">Muscle</tissue>
    </source>
</reference>
<evidence type="ECO:0000256" key="3">
    <source>
        <dbReference type="PROSITE-ProRule" id="PRU00087"/>
    </source>
</evidence>
<name>A0A4Z2E106_9TELE</name>
<dbReference type="GO" id="GO:0030036">
    <property type="term" value="P:actin cytoskeleton organization"/>
    <property type="evidence" value="ECO:0007669"/>
    <property type="project" value="InterPro"/>
</dbReference>
<feature type="repeat" description="Filamin" evidence="3">
    <location>
        <begin position="68"/>
        <end position="158"/>
    </location>
</feature>
<dbReference type="Pfam" id="PF00630">
    <property type="entry name" value="Filamin"/>
    <property type="match status" value="2"/>
</dbReference>
<dbReference type="InterPro" id="IPR017868">
    <property type="entry name" value="Filamin/ABP280_repeat-like"/>
</dbReference>
<dbReference type="InterPro" id="IPR001298">
    <property type="entry name" value="Filamin/ABP280_rpt"/>
</dbReference>
<comment type="caution">
    <text evidence="5">The sequence shown here is derived from an EMBL/GenBank/DDBJ whole genome shotgun (WGS) entry which is preliminary data.</text>
</comment>
<dbReference type="AlphaFoldDB" id="A0A4Z2E106"/>
<dbReference type="PANTHER" id="PTHR38537">
    <property type="entry name" value="JITTERBUG, ISOFORM N"/>
    <property type="match status" value="1"/>
</dbReference>
<protein>
    <submittedName>
        <fullName evidence="5">Filamin-C</fullName>
    </submittedName>
</protein>
<accession>A0A4Z2E106</accession>
<keyword evidence="6" id="KW-1185">Reference proteome</keyword>
<dbReference type="PROSITE" id="PS50194">
    <property type="entry name" value="FILAMIN_REPEAT"/>
    <property type="match status" value="2"/>
</dbReference>
<organism evidence="5 6">
    <name type="scientific">Liparis tanakae</name>
    <name type="common">Tanaka's snailfish</name>
    <dbReference type="NCBI Taxonomy" id="230148"/>
    <lineage>
        <taxon>Eukaryota</taxon>
        <taxon>Metazoa</taxon>
        <taxon>Chordata</taxon>
        <taxon>Craniata</taxon>
        <taxon>Vertebrata</taxon>
        <taxon>Euteleostomi</taxon>
        <taxon>Actinopterygii</taxon>
        <taxon>Neopterygii</taxon>
        <taxon>Teleostei</taxon>
        <taxon>Neoteleostei</taxon>
        <taxon>Acanthomorphata</taxon>
        <taxon>Eupercaria</taxon>
        <taxon>Perciformes</taxon>
        <taxon>Cottioidei</taxon>
        <taxon>Cottales</taxon>
        <taxon>Liparidae</taxon>
        <taxon>Liparis</taxon>
    </lineage>
</organism>
<dbReference type="InterPro" id="IPR013783">
    <property type="entry name" value="Ig-like_fold"/>
</dbReference>
<dbReference type="InterPro" id="IPR044801">
    <property type="entry name" value="Filamin"/>
</dbReference>
<dbReference type="GO" id="GO:0051015">
    <property type="term" value="F:actin filament binding"/>
    <property type="evidence" value="ECO:0007669"/>
    <property type="project" value="InterPro"/>
</dbReference>
<dbReference type="PANTHER" id="PTHR38537:SF7">
    <property type="entry name" value="FILAMIN-B"/>
    <property type="match status" value="1"/>
</dbReference>
<evidence type="ECO:0000256" key="2">
    <source>
        <dbReference type="ARBA" id="ARBA00022737"/>
    </source>
</evidence>
<dbReference type="GO" id="GO:0007399">
    <property type="term" value="P:nervous system development"/>
    <property type="evidence" value="ECO:0007669"/>
    <property type="project" value="UniProtKB-ARBA"/>
</dbReference>
<evidence type="ECO:0000256" key="4">
    <source>
        <dbReference type="SAM" id="MobiDB-lite"/>
    </source>
</evidence>
<keyword evidence="2" id="KW-0677">Repeat</keyword>
<dbReference type="Proteomes" id="UP000314294">
    <property type="component" value="Unassembled WGS sequence"/>
</dbReference>
<evidence type="ECO:0000313" key="5">
    <source>
        <dbReference type="EMBL" id="TNN22409.1"/>
    </source>
</evidence>
<evidence type="ECO:0000313" key="6">
    <source>
        <dbReference type="Proteomes" id="UP000314294"/>
    </source>
</evidence>
<feature type="repeat" description="Filamin" evidence="3">
    <location>
        <begin position="1"/>
        <end position="67"/>
    </location>
</feature>
<dbReference type="Gene3D" id="2.60.40.10">
    <property type="entry name" value="Immunoglobulins"/>
    <property type="match status" value="2"/>
</dbReference>
<feature type="region of interest" description="Disordered" evidence="4">
    <location>
        <begin position="1"/>
        <end position="23"/>
    </location>
</feature>
<evidence type="ECO:0000256" key="1">
    <source>
        <dbReference type="ARBA" id="ARBA00009238"/>
    </source>
</evidence>
<dbReference type="SUPFAM" id="SSF81296">
    <property type="entry name" value="E set domains"/>
    <property type="match status" value="2"/>
</dbReference>
<dbReference type="EMBL" id="SRLO01022633">
    <property type="protein sequence ID" value="TNN22409.1"/>
    <property type="molecule type" value="Genomic_DNA"/>
</dbReference>
<gene>
    <name evidence="5" type="primary">FLNC_6</name>
    <name evidence="5" type="ORF">EYF80_067477</name>
</gene>
<comment type="similarity">
    <text evidence="1">Belongs to the filamin family.</text>
</comment>
<dbReference type="OrthoDB" id="18740at2759"/>
<proteinExistence type="inferred from homology"/>
<dbReference type="SMART" id="SM00557">
    <property type="entry name" value="IG_FLMN"/>
    <property type="match status" value="2"/>
</dbReference>
<sequence length="158" mass="16191">MSSVGAGTGEVAVAVRDPQGRPLPVDVAPEADSTYRCSYRAAQAGPHAVAVTFGGAPIPRSPFAVDVGPACVPGACRASGRGLQPAGLRLQQLGDVKVDARAAGSGEPKVTVRGPKGGEEPVKQLSAQDGVFSYEYHPNSIGKHSVSITWGGQHIPKR</sequence>
<dbReference type="InterPro" id="IPR014756">
    <property type="entry name" value="Ig_E-set"/>
</dbReference>